<feature type="transmembrane region" description="Helical" evidence="1">
    <location>
        <begin position="6"/>
        <end position="24"/>
    </location>
</feature>
<dbReference type="EMBL" id="BKAG01000042">
    <property type="protein sequence ID" value="GEP45131.1"/>
    <property type="molecule type" value="Genomic_DNA"/>
</dbReference>
<evidence type="ECO:0000256" key="1">
    <source>
        <dbReference type="SAM" id="Phobius"/>
    </source>
</evidence>
<gene>
    <name evidence="2" type="ORF">BGE01nite_44220</name>
</gene>
<keyword evidence="3" id="KW-1185">Reference proteome</keyword>
<accession>A0A512MFK7</accession>
<organism evidence="2 3">
    <name type="scientific">Brevifollis gellanilyticus</name>
    <dbReference type="NCBI Taxonomy" id="748831"/>
    <lineage>
        <taxon>Bacteria</taxon>
        <taxon>Pseudomonadati</taxon>
        <taxon>Verrucomicrobiota</taxon>
        <taxon>Verrucomicrobiia</taxon>
        <taxon>Verrucomicrobiales</taxon>
        <taxon>Verrucomicrobiaceae</taxon>
    </lineage>
</organism>
<proteinExistence type="predicted"/>
<feature type="transmembrane region" description="Helical" evidence="1">
    <location>
        <begin position="36"/>
        <end position="53"/>
    </location>
</feature>
<sequence length="105" mass="11988">MSTLSAIFWFVVLPLIVVSIACTIDTWRHRAPAWRNTFIGGLVSLLAYGYVDVDMVEHHPHFPRIFYWLPGLALGWLAALLSLFTVWLHRKLTPEQTSPEEASKP</sequence>
<keyword evidence="1" id="KW-1133">Transmembrane helix</keyword>
<feature type="transmembrane region" description="Helical" evidence="1">
    <location>
        <begin position="65"/>
        <end position="88"/>
    </location>
</feature>
<evidence type="ECO:0000313" key="3">
    <source>
        <dbReference type="Proteomes" id="UP000321577"/>
    </source>
</evidence>
<protein>
    <submittedName>
        <fullName evidence="2">Uncharacterized protein</fullName>
    </submittedName>
</protein>
<dbReference type="Proteomes" id="UP000321577">
    <property type="component" value="Unassembled WGS sequence"/>
</dbReference>
<dbReference type="OrthoDB" id="9783707at2"/>
<comment type="caution">
    <text evidence="2">The sequence shown here is derived from an EMBL/GenBank/DDBJ whole genome shotgun (WGS) entry which is preliminary data.</text>
</comment>
<keyword evidence="1" id="KW-0812">Transmembrane</keyword>
<dbReference type="RefSeq" id="WP_146853725.1">
    <property type="nucleotide sequence ID" value="NZ_BKAG01000042.1"/>
</dbReference>
<evidence type="ECO:0000313" key="2">
    <source>
        <dbReference type="EMBL" id="GEP45131.1"/>
    </source>
</evidence>
<reference evidence="2 3" key="1">
    <citation type="submission" date="2019-07" db="EMBL/GenBank/DDBJ databases">
        <title>Whole genome shotgun sequence of Brevifollis gellanilyticus NBRC 108608.</title>
        <authorList>
            <person name="Hosoyama A."/>
            <person name="Uohara A."/>
            <person name="Ohji S."/>
            <person name="Ichikawa N."/>
        </authorList>
    </citation>
    <scope>NUCLEOTIDE SEQUENCE [LARGE SCALE GENOMIC DNA]</scope>
    <source>
        <strain evidence="2 3">NBRC 108608</strain>
    </source>
</reference>
<keyword evidence="1" id="KW-0472">Membrane</keyword>
<dbReference type="AlphaFoldDB" id="A0A512MFK7"/>
<name>A0A512MFK7_9BACT</name>